<proteinExistence type="predicted"/>
<dbReference type="RefSeq" id="WP_074830603.1">
    <property type="nucleotide sequence ID" value="NZ_FOEV01000032.1"/>
</dbReference>
<evidence type="ECO:0000313" key="1">
    <source>
        <dbReference type="EMBL" id="SER51555.1"/>
    </source>
</evidence>
<reference evidence="1 2" key="1">
    <citation type="submission" date="2016-10" db="EMBL/GenBank/DDBJ databases">
        <authorList>
            <person name="Varghese N."/>
            <person name="Submissions S."/>
        </authorList>
    </citation>
    <scope>NUCLEOTIDE SEQUENCE [LARGE SCALE GENOMIC DNA]</scope>
    <source>
        <strain evidence="1 2">LMG 21974</strain>
    </source>
</reference>
<organism evidence="1 2">
    <name type="scientific">Pseudomonas lutea</name>
    <dbReference type="NCBI Taxonomy" id="243924"/>
    <lineage>
        <taxon>Bacteria</taxon>
        <taxon>Pseudomonadati</taxon>
        <taxon>Pseudomonadota</taxon>
        <taxon>Gammaproteobacteria</taxon>
        <taxon>Pseudomonadales</taxon>
        <taxon>Pseudomonadaceae</taxon>
        <taxon>Pseudomonas</taxon>
    </lineage>
</organism>
<dbReference type="AlphaFoldDB" id="A0A9X8MHW3"/>
<comment type="caution">
    <text evidence="1">The sequence shown here is derived from an EMBL/GenBank/DDBJ whole genome shotgun (WGS) entry which is preliminary data.</text>
</comment>
<gene>
    <name evidence="1" type="ORF">SAMN05216409_13219</name>
</gene>
<protein>
    <submittedName>
        <fullName evidence="1">Uncharacterized protein</fullName>
    </submittedName>
</protein>
<accession>A0A9X8MHW3</accession>
<dbReference type="Proteomes" id="UP000183210">
    <property type="component" value="Unassembled WGS sequence"/>
</dbReference>
<evidence type="ECO:0000313" key="2">
    <source>
        <dbReference type="Proteomes" id="UP000183210"/>
    </source>
</evidence>
<name>A0A9X8MHW3_9PSED</name>
<sequence length="65" mass="7513">MKWEQTGKYVLTGEGGYKVAKYMIAEEPRYQPWLGMEAIGYPCDSVKEAKERCERHLQIMGREAA</sequence>
<dbReference type="EMBL" id="FOEV01000032">
    <property type="protein sequence ID" value="SER51555.1"/>
    <property type="molecule type" value="Genomic_DNA"/>
</dbReference>